<proteinExistence type="predicted"/>
<dbReference type="AlphaFoldDB" id="A0A4C1VEB8"/>
<evidence type="ECO:0000313" key="3">
    <source>
        <dbReference type="Proteomes" id="UP000299102"/>
    </source>
</evidence>
<gene>
    <name evidence="2" type="ORF">EVAR_34349_1</name>
</gene>
<dbReference type="EMBL" id="BGZK01000320">
    <property type="protein sequence ID" value="GBP36602.1"/>
    <property type="molecule type" value="Genomic_DNA"/>
</dbReference>
<protein>
    <submittedName>
        <fullName evidence="2">Uncharacterized protein</fullName>
    </submittedName>
</protein>
<dbReference type="Proteomes" id="UP000299102">
    <property type="component" value="Unassembled WGS sequence"/>
</dbReference>
<accession>A0A4C1VEB8</accession>
<evidence type="ECO:0000256" key="1">
    <source>
        <dbReference type="SAM" id="MobiDB-lite"/>
    </source>
</evidence>
<keyword evidence="3" id="KW-1185">Reference proteome</keyword>
<sequence length="89" mass="10347">MDAQSRCDFNSLQVEFASIFRFLSRNFRCPRDWVDVPIDILVHIVVCYVVRSIVRRAEADRRRAEAEPRRAPGLSHSRAFLASQTEPEL</sequence>
<organism evidence="2 3">
    <name type="scientific">Eumeta variegata</name>
    <name type="common">Bagworm moth</name>
    <name type="synonym">Eumeta japonica</name>
    <dbReference type="NCBI Taxonomy" id="151549"/>
    <lineage>
        <taxon>Eukaryota</taxon>
        <taxon>Metazoa</taxon>
        <taxon>Ecdysozoa</taxon>
        <taxon>Arthropoda</taxon>
        <taxon>Hexapoda</taxon>
        <taxon>Insecta</taxon>
        <taxon>Pterygota</taxon>
        <taxon>Neoptera</taxon>
        <taxon>Endopterygota</taxon>
        <taxon>Lepidoptera</taxon>
        <taxon>Glossata</taxon>
        <taxon>Ditrysia</taxon>
        <taxon>Tineoidea</taxon>
        <taxon>Psychidae</taxon>
        <taxon>Oiketicinae</taxon>
        <taxon>Eumeta</taxon>
    </lineage>
</organism>
<reference evidence="2 3" key="1">
    <citation type="journal article" date="2019" name="Commun. Biol.">
        <title>The bagworm genome reveals a unique fibroin gene that provides high tensile strength.</title>
        <authorList>
            <person name="Kono N."/>
            <person name="Nakamura H."/>
            <person name="Ohtoshi R."/>
            <person name="Tomita M."/>
            <person name="Numata K."/>
            <person name="Arakawa K."/>
        </authorList>
    </citation>
    <scope>NUCLEOTIDE SEQUENCE [LARGE SCALE GENOMIC DNA]</scope>
</reference>
<name>A0A4C1VEB8_EUMVA</name>
<evidence type="ECO:0000313" key="2">
    <source>
        <dbReference type="EMBL" id="GBP36602.1"/>
    </source>
</evidence>
<feature type="region of interest" description="Disordered" evidence="1">
    <location>
        <begin position="65"/>
        <end position="89"/>
    </location>
</feature>
<comment type="caution">
    <text evidence="2">The sequence shown here is derived from an EMBL/GenBank/DDBJ whole genome shotgun (WGS) entry which is preliminary data.</text>
</comment>